<dbReference type="Gene3D" id="1.25.40.10">
    <property type="entry name" value="Tetratricopeptide repeat domain"/>
    <property type="match status" value="2"/>
</dbReference>
<evidence type="ECO:0000256" key="1">
    <source>
        <dbReference type="PROSITE-ProRule" id="PRU00339"/>
    </source>
</evidence>
<organism evidence="3 4">
    <name type="scientific">Geobacillus subterraneus</name>
    <dbReference type="NCBI Taxonomy" id="129338"/>
    <lineage>
        <taxon>Bacteria</taxon>
        <taxon>Bacillati</taxon>
        <taxon>Bacillota</taxon>
        <taxon>Bacilli</taxon>
        <taxon>Bacillales</taxon>
        <taxon>Anoxybacillaceae</taxon>
        <taxon>Geobacillus</taxon>
    </lineage>
</organism>
<keyword evidence="3" id="KW-0808">Transferase</keyword>
<name>A0ABN4NH99_9BACL</name>
<dbReference type="SUPFAM" id="SSF48452">
    <property type="entry name" value="TPR-like"/>
    <property type="match status" value="1"/>
</dbReference>
<proteinExistence type="predicted"/>
<dbReference type="InterPro" id="IPR001173">
    <property type="entry name" value="Glyco_trans_2-like"/>
</dbReference>
<dbReference type="InterPro" id="IPR011990">
    <property type="entry name" value="TPR-like_helical_dom_sf"/>
</dbReference>
<dbReference type="InterPro" id="IPR029044">
    <property type="entry name" value="Nucleotide-diphossugar_trans"/>
</dbReference>
<dbReference type="PANTHER" id="PTHR43630">
    <property type="entry name" value="POLY-BETA-1,6-N-ACETYL-D-GLUCOSAMINE SYNTHASE"/>
    <property type="match status" value="1"/>
</dbReference>
<sequence length="651" mass="76531">MNEERRKNVMKPFLSLCMIVKNEEKVLQRCLDSVYGIVDEIVIVDTGSTDSTKEIALKYTDKVYHFEWTNSFAAARNFAQQHATGKWILVLDADEYVDRTNLQEMIQVLKQADNGVEAYDVNIYNFMGTYGERVLQHRHTRIYRNLPHLQYDRSIHEQLRKTNGEYVQAEQGILTVYHTGYMSHVVTEKKKHDRNAPLIEREIQAGDSVAFDYFNLGNEHLSKGEIEQALQSFIQAYQHKKDIRLSWVSYCLVQIILCLKYLQRFDDALRVIADAENLYSETADFQFLRGEIYYLQHRYDDAVQQLEYLLENKNKYPYTIKTVEYVEYDPHMLLGHIYKHKGNSQKAIYHFSCALSFNRKSYEALYHILQLLARAHSEEEIVQFIKSKQLANDLFAVSLIARIASNLHLEKVMCSLAAKLGDEVIQRGFEIKVNILQKRYDEALQQILKSSVADLQTYVRSGSLDSYDLLVAAFKTNQLDVVRLLFHLVSEHREKEFLLFMMNEYEETPEPTFYLLLLERTIQLKEYELFEQLLALKGKFPENIHIQIAHLLHRYEFMELAFQLYRSVENMNEWDAESFVNVIEALAVKNEAIEAMQYGLLAISLGHHDFRLYKYVIELMTICGMDEEKKKMVQQAKQSYPDSEWLKEKER</sequence>
<keyword evidence="1" id="KW-0802">TPR repeat</keyword>
<keyword evidence="4" id="KW-1185">Reference proteome</keyword>
<evidence type="ECO:0000313" key="4">
    <source>
        <dbReference type="Proteomes" id="UP000076226"/>
    </source>
</evidence>
<dbReference type="GO" id="GO:0016740">
    <property type="term" value="F:transferase activity"/>
    <property type="evidence" value="ECO:0007669"/>
    <property type="project" value="UniProtKB-KW"/>
</dbReference>
<dbReference type="EMBL" id="CP014342">
    <property type="protein sequence ID" value="AMX82310.1"/>
    <property type="molecule type" value="Genomic_DNA"/>
</dbReference>
<dbReference type="PANTHER" id="PTHR43630:SF2">
    <property type="entry name" value="GLYCOSYLTRANSFERASE"/>
    <property type="match status" value="1"/>
</dbReference>
<accession>A0ABN4NH99</accession>
<dbReference type="CDD" id="cd02511">
    <property type="entry name" value="Beta4Glucosyltransferase"/>
    <property type="match status" value="1"/>
</dbReference>
<dbReference type="Gene3D" id="3.90.550.10">
    <property type="entry name" value="Spore Coat Polysaccharide Biosynthesis Protein SpsA, Chain A"/>
    <property type="match status" value="1"/>
</dbReference>
<evidence type="ECO:0000259" key="2">
    <source>
        <dbReference type="Pfam" id="PF00535"/>
    </source>
</evidence>
<dbReference type="Proteomes" id="UP000076226">
    <property type="component" value="Chromosome"/>
</dbReference>
<gene>
    <name evidence="3" type="ORF">GS3922_00595</name>
</gene>
<dbReference type="SMART" id="SM00028">
    <property type="entry name" value="TPR"/>
    <property type="match status" value="3"/>
</dbReference>
<protein>
    <submittedName>
        <fullName evidence="3">Glycosyl transferase</fullName>
    </submittedName>
</protein>
<evidence type="ECO:0000313" key="3">
    <source>
        <dbReference type="EMBL" id="AMX82310.1"/>
    </source>
</evidence>
<dbReference type="Pfam" id="PF13432">
    <property type="entry name" value="TPR_16"/>
    <property type="match status" value="1"/>
</dbReference>
<dbReference type="Pfam" id="PF00535">
    <property type="entry name" value="Glycos_transf_2"/>
    <property type="match status" value="1"/>
</dbReference>
<feature type="domain" description="Glycosyltransferase 2-like" evidence="2">
    <location>
        <begin position="15"/>
        <end position="145"/>
    </location>
</feature>
<dbReference type="InterPro" id="IPR019734">
    <property type="entry name" value="TPR_rpt"/>
</dbReference>
<reference evidence="3 4" key="1">
    <citation type="submission" date="2016-02" db="EMBL/GenBank/DDBJ databases">
        <title>Complete genome sequence of Geobacillus subterraneus KCTC 3922T.</title>
        <authorList>
            <person name="Lee D.-W."/>
            <person name="Lee Y.-J."/>
            <person name="Lee S.-J."/>
            <person name="Park G.-S."/>
            <person name="Lee S.-J."/>
            <person name="Shin J.-H."/>
        </authorList>
    </citation>
    <scope>NUCLEOTIDE SEQUENCE [LARGE SCALE GENOMIC DNA]</scope>
    <source>
        <strain evidence="3 4">KCTC 3922</strain>
    </source>
</reference>
<dbReference type="PROSITE" id="PS50005">
    <property type="entry name" value="TPR"/>
    <property type="match status" value="1"/>
</dbReference>
<feature type="repeat" description="TPR" evidence="1">
    <location>
        <begin position="210"/>
        <end position="243"/>
    </location>
</feature>
<dbReference type="SUPFAM" id="SSF53448">
    <property type="entry name" value="Nucleotide-diphospho-sugar transferases"/>
    <property type="match status" value="1"/>
</dbReference>